<name>A0A194V400_CYTMA</name>
<accession>A0A194V400</accession>
<dbReference type="OrthoDB" id="5238527at2759"/>
<dbReference type="AlphaFoldDB" id="A0A194V400"/>
<feature type="region of interest" description="Disordered" evidence="1">
    <location>
        <begin position="1"/>
        <end position="25"/>
    </location>
</feature>
<dbReference type="InterPro" id="IPR011333">
    <property type="entry name" value="SKP1/BTB/POZ_sf"/>
</dbReference>
<dbReference type="SUPFAM" id="SSF54695">
    <property type="entry name" value="POZ domain"/>
    <property type="match status" value="1"/>
</dbReference>
<dbReference type="PANTHER" id="PTHR47843">
    <property type="entry name" value="BTB DOMAIN-CONTAINING PROTEIN-RELATED"/>
    <property type="match status" value="1"/>
</dbReference>
<evidence type="ECO:0000259" key="2">
    <source>
        <dbReference type="PROSITE" id="PS50097"/>
    </source>
</evidence>
<proteinExistence type="predicted"/>
<evidence type="ECO:0000256" key="1">
    <source>
        <dbReference type="SAM" id="MobiDB-lite"/>
    </source>
</evidence>
<reference evidence="4" key="1">
    <citation type="submission" date="2014-12" db="EMBL/GenBank/DDBJ databases">
        <title>Genome Sequence of Valsa Canker Pathogens Uncovers a Specific Adaption of Colonization on Woody Bark.</title>
        <authorList>
            <person name="Yin Z."/>
            <person name="Liu H."/>
            <person name="Gao X."/>
            <person name="Li Z."/>
            <person name="Song N."/>
            <person name="Ke X."/>
            <person name="Dai Q."/>
            <person name="Wu Y."/>
            <person name="Sun Y."/>
            <person name="Xu J.-R."/>
            <person name="Kang Z.K."/>
            <person name="Wang L."/>
            <person name="Huang L."/>
        </authorList>
    </citation>
    <scope>NUCLEOTIDE SEQUENCE [LARGE SCALE GENOMIC DNA]</scope>
    <source>
        <strain evidence="4">SXYL134</strain>
    </source>
</reference>
<dbReference type="SMART" id="SM00225">
    <property type="entry name" value="BTB"/>
    <property type="match status" value="1"/>
</dbReference>
<keyword evidence="4" id="KW-1185">Reference proteome</keyword>
<evidence type="ECO:0000313" key="3">
    <source>
        <dbReference type="EMBL" id="KUI58639.1"/>
    </source>
</evidence>
<dbReference type="EMBL" id="KN714716">
    <property type="protein sequence ID" value="KUI58639.1"/>
    <property type="molecule type" value="Genomic_DNA"/>
</dbReference>
<organism evidence="3 4">
    <name type="scientific">Cytospora mali</name>
    <name type="common">Apple Valsa canker fungus</name>
    <name type="synonym">Valsa mali</name>
    <dbReference type="NCBI Taxonomy" id="578113"/>
    <lineage>
        <taxon>Eukaryota</taxon>
        <taxon>Fungi</taxon>
        <taxon>Dikarya</taxon>
        <taxon>Ascomycota</taxon>
        <taxon>Pezizomycotina</taxon>
        <taxon>Sordariomycetes</taxon>
        <taxon>Sordariomycetidae</taxon>
        <taxon>Diaporthales</taxon>
        <taxon>Cytosporaceae</taxon>
        <taxon>Cytospora</taxon>
    </lineage>
</organism>
<gene>
    <name evidence="3" type="ORF">VP1G_05926</name>
</gene>
<evidence type="ECO:0000313" key="4">
    <source>
        <dbReference type="Proteomes" id="UP000078576"/>
    </source>
</evidence>
<dbReference type="Pfam" id="PF00651">
    <property type="entry name" value="BTB"/>
    <property type="match status" value="1"/>
</dbReference>
<dbReference type="PROSITE" id="PS50097">
    <property type="entry name" value="BTB"/>
    <property type="match status" value="1"/>
</dbReference>
<dbReference type="Gene3D" id="3.30.710.10">
    <property type="entry name" value="Potassium Channel Kv1.1, Chain A"/>
    <property type="match status" value="1"/>
</dbReference>
<dbReference type="InterPro" id="IPR000210">
    <property type="entry name" value="BTB/POZ_dom"/>
</dbReference>
<dbReference type="PANTHER" id="PTHR47843:SF2">
    <property type="entry name" value="BTB DOMAIN-CONTAINING PROTEIN"/>
    <property type="match status" value="1"/>
</dbReference>
<dbReference type="STRING" id="694573.A0A194V400"/>
<feature type="domain" description="BTB" evidence="2">
    <location>
        <begin position="33"/>
        <end position="104"/>
    </location>
</feature>
<dbReference type="Proteomes" id="UP000078576">
    <property type="component" value="Unassembled WGS sequence"/>
</dbReference>
<sequence>MAPSGVPQHNTAVGKPEKIGGFPSRTGDLLSHRIVTIYVGPPQKRYRYTVHENLLSSKSEFFRASFRGGFRESKDGVLELPEDEPRAFELFVGWIYSQPLRMLNASHLKVLRPPDGKNITIRDYLHLYVFAFKYLMEDLQDEVVDIVYDYFANPNHVPSVLDVAFIYQNTTGASKMRPLLRIHCIFQLFSGETSDNIKWGDVLITNGEIGHEIVADLATWKIKMGERVEMAIKPRSSFHVRKTNTSPKHRCLK</sequence>
<protein>
    <submittedName>
        <fullName evidence="3">BTB/POZ domain-containing protein 9</fullName>
    </submittedName>
</protein>
<dbReference type="CDD" id="cd18186">
    <property type="entry name" value="BTB_POZ_ZBTB_KLHL-like"/>
    <property type="match status" value="1"/>
</dbReference>